<dbReference type="Gene3D" id="3.90.79.10">
    <property type="entry name" value="Nucleoside Triphosphate Pyrophosphohydrolase"/>
    <property type="match status" value="1"/>
</dbReference>
<evidence type="ECO:0000256" key="2">
    <source>
        <dbReference type="ARBA" id="ARBA00001946"/>
    </source>
</evidence>
<dbReference type="PANTHER" id="PTHR12318:SF0">
    <property type="entry name" value="ACYL-COENZYME A DIPHOSPHATASE NUDT19"/>
    <property type="match status" value="1"/>
</dbReference>
<feature type="domain" description="Nudix hydrolase" evidence="7">
    <location>
        <begin position="11"/>
        <end position="216"/>
    </location>
</feature>
<dbReference type="InterPro" id="IPR015797">
    <property type="entry name" value="NUDIX_hydrolase-like_dom_sf"/>
</dbReference>
<proteinExistence type="predicted"/>
<keyword evidence="6" id="KW-0464">Manganese</keyword>
<dbReference type="GO" id="GO:0016818">
    <property type="term" value="F:hydrolase activity, acting on acid anhydrides, in phosphorus-containing anhydrides"/>
    <property type="evidence" value="ECO:0007669"/>
    <property type="project" value="InterPro"/>
</dbReference>
<dbReference type="InterPro" id="IPR039121">
    <property type="entry name" value="NUDT19"/>
</dbReference>
<accession>A0A147GZ77</accession>
<reference evidence="8 9" key="1">
    <citation type="journal article" date="2016" name="Front. Microbiol.">
        <title>Genomic Resource of Rice Seed Associated Bacteria.</title>
        <authorList>
            <person name="Midha S."/>
            <person name="Bansal K."/>
            <person name="Sharma S."/>
            <person name="Kumar N."/>
            <person name="Patil P.P."/>
            <person name="Chaudhry V."/>
            <person name="Patil P.B."/>
        </authorList>
    </citation>
    <scope>NUCLEOTIDE SEQUENCE [LARGE SCALE GENOMIC DNA]</scope>
    <source>
        <strain evidence="8 9">NS331</strain>
    </source>
</reference>
<dbReference type="EMBL" id="LDSL01000053">
    <property type="protein sequence ID" value="KTT22827.1"/>
    <property type="molecule type" value="Genomic_DNA"/>
</dbReference>
<dbReference type="GO" id="GO:0046872">
    <property type="term" value="F:metal ion binding"/>
    <property type="evidence" value="ECO:0007669"/>
    <property type="project" value="UniProtKB-KW"/>
</dbReference>
<dbReference type="Proteomes" id="UP000072741">
    <property type="component" value="Unassembled WGS sequence"/>
</dbReference>
<evidence type="ECO:0000256" key="3">
    <source>
        <dbReference type="ARBA" id="ARBA00022723"/>
    </source>
</evidence>
<dbReference type="SUPFAM" id="SSF55811">
    <property type="entry name" value="Nudix"/>
    <property type="match status" value="1"/>
</dbReference>
<dbReference type="PANTHER" id="PTHR12318">
    <property type="entry name" value="TESTOSTERONE-REGULATED PROTEIN RP2"/>
    <property type="match status" value="1"/>
</dbReference>
<sequence length="299" mass="32040">MPQTPHPAAVPIEAAASVLLLRDGPGGLEVFMVQRHDRSSVLGGAWVFPGGKVDLADAHPEVAPDADPAALALRLAEPDLPQSVALALHVAALREVFEECGVLFAHGASGATPGAWVARVHALCDEGRRLDAAMVEAGLEPQLLALHPFSRWITPERSVSFQGRRFDTRFFIAALPQGQTAAHDDHEAVASAWLAPREALQQYWDGRIALAPPQIMSLVHLAHASAQGDLAGLMEATRERGPYCVRPHVMDMPDGGKAMAYPGDPAHEVPERAMPGPLRLFVRGPGRFEPEGGFDGFWA</sequence>
<name>A0A147GZ77_9BURK</name>
<dbReference type="PATRIC" id="fig|433924.3.peg.3780"/>
<evidence type="ECO:0000256" key="4">
    <source>
        <dbReference type="ARBA" id="ARBA00022801"/>
    </source>
</evidence>
<dbReference type="CDD" id="cd18870">
    <property type="entry name" value="NUDIX_AcylCoAdiphos_Nudt19"/>
    <property type="match status" value="1"/>
</dbReference>
<dbReference type="OrthoDB" id="9788263at2"/>
<evidence type="ECO:0000256" key="1">
    <source>
        <dbReference type="ARBA" id="ARBA00001936"/>
    </source>
</evidence>
<protein>
    <recommendedName>
        <fullName evidence="7">Nudix hydrolase domain-containing protein</fullName>
    </recommendedName>
</protein>
<evidence type="ECO:0000313" key="9">
    <source>
        <dbReference type="Proteomes" id="UP000072741"/>
    </source>
</evidence>
<evidence type="ECO:0000259" key="7">
    <source>
        <dbReference type="PROSITE" id="PS51462"/>
    </source>
</evidence>
<evidence type="ECO:0000256" key="6">
    <source>
        <dbReference type="ARBA" id="ARBA00023211"/>
    </source>
</evidence>
<keyword evidence="4" id="KW-0378">Hydrolase</keyword>
<gene>
    <name evidence="8" type="ORF">NS331_09000</name>
</gene>
<dbReference type="PROSITE" id="PS51462">
    <property type="entry name" value="NUDIX"/>
    <property type="match status" value="1"/>
</dbReference>
<dbReference type="AlphaFoldDB" id="A0A147GZ77"/>
<organism evidence="8 9">
    <name type="scientific">Pseudacidovorax intermedius</name>
    <dbReference type="NCBI Taxonomy" id="433924"/>
    <lineage>
        <taxon>Bacteria</taxon>
        <taxon>Pseudomonadati</taxon>
        <taxon>Pseudomonadota</taxon>
        <taxon>Betaproteobacteria</taxon>
        <taxon>Burkholderiales</taxon>
        <taxon>Comamonadaceae</taxon>
        <taxon>Pseudacidovorax</taxon>
    </lineage>
</organism>
<keyword evidence="9" id="KW-1185">Reference proteome</keyword>
<dbReference type="InterPro" id="IPR000086">
    <property type="entry name" value="NUDIX_hydrolase_dom"/>
</dbReference>
<comment type="caution">
    <text evidence="8">The sequence shown here is derived from an EMBL/GenBank/DDBJ whole genome shotgun (WGS) entry which is preliminary data.</text>
</comment>
<evidence type="ECO:0000256" key="5">
    <source>
        <dbReference type="ARBA" id="ARBA00022842"/>
    </source>
</evidence>
<dbReference type="RefSeq" id="WP_058641670.1">
    <property type="nucleotide sequence ID" value="NZ_LDSL01000053.1"/>
</dbReference>
<keyword evidence="3" id="KW-0479">Metal-binding</keyword>
<comment type="cofactor">
    <cofactor evidence="2">
        <name>Mg(2+)</name>
        <dbReference type="ChEBI" id="CHEBI:18420"/>
    </cofactor>
</comment>
<evidence type="ECO:0000313" key="8">
    <source>
        <dbReference type="EMBL" id="KTT22827.1"/>
    </source>
</evidence>
<comment type="cofactor">
    <cofactor evidence="1">
        <name>Mn(2+)</name>
        <dbReference type="ChEBI" id="CHEBI:29035"/>
    </cofactor>
</comment>
<keyword evidence="5" id="KW-0460">Magnesium</keyword>